<evidence type="ECO:0000256" key="1">
    <source>
        <dbReference type="SAM" id="MobiDB-lite"/>
    </source>
</evidence>
<sequence>MAPLRPSRNMKQMPLERPSRNRNQRNNSLPLPSASDTVGTEGTGVQPSPHCRVSGIPRQPKSQGAWGPQEESLDKEAWALRSPTAGTLRRSWDKVVDRGCDWSERGAPGQGSCSQIHLSLRRRCLGDSPAKDGWPSARSSWGPKAHSLETDLG</sequence>
<reference evidence="3" key="1">
    <citation type="submission" date="2005-09" db="EMBL/GenBank/DDBJ databases">
        <authorList>
            <person name="Mural R.J."/>
            <person name="Li P.W."/>
            <person name="Adams M.D."/>
            <person name="Amanatides P.G."/>
            <person name="Baden-Tillson H."/>
            <person name="Barnstead M."/>
            <person name="Chin S.H."/>
            <person name="Dew I."/>
            <person name="Evans C.A."/>
            <person name="Ferriera S."/>
            <person name="Flanigan M."/>
            <person name="Fosler C."/>
            <person name="Glodek A."/>
            <person name="Gu Z."/>
            <person name="Holt R.A."/>
            <person name="Jennings D."/>
            <person name="Kraft C.L."/>
            <person name="Lu F."/>
            <person name="Nguyen T."/>
            <person name="Nusskern D.R."/>
            <person name="Pfannkoch C.M."/>
            <person name="Sitter C."/>
            <person name="Sutton G.G."/>
            <person name="Venter J.C."/>
            <person name="Wang Z."/>
            <person name="Woodage T."/>
            <person name="Zheng X.H."/>
            <person name="Zhong F."/>
        </authorList>
    </citation>
    <scope>NUCLEOTIDE SEQUENCE [LARGE SCALE GENOMIC DNA]</scope>
    <source>
        <strain>BN</strain>
        <strain evidence="3">Sprague-Dawley</strain>
    </source>
</reference>
<dbReference type="Proteomes" id="UP000234681">
    <property type="component" value="Chromosome 1"/>
</dbReference>
<feature type="region of interest" description="Disordered" evidence="1">
    <location>
        <begin position="1"/>
        <end position="74"/>
    </location>
</feature>
<feature type="region of interest" description="Disordered" evidence="1">
    <location>
        <begin position="127"/>
        <end position="153"/>
    </location>
</feature>
<accession>A6HZI5</accession>
<organism evidence="2 3">
    <name type="scientific">Rattus norvegicus</name>
    <name type="common">Rat</name>
    <dbReference type="NCBI Taxonomy" id="10116"/>
    <lineage>
        <taxon>Eukaryota</taxon>
        <taxon>Metazoa</taxon>
        <taxon>Chordata</taxon>
        <taxon>Craniata</taxon>
        <taxon>Vertebrata</taxon>
        <taxon>Euteleostomi</taxon>
        <taxon>Mammalia</taxon>
        <taxon>Eutheria</taxon>
        <taxon>Euarchontoglires</taxon>
        <taxon>Glires</taxon>
        <taxon>Rodentia</taxon>
        <taxon>Myomorpha</taxon>
        <taxon>Muroidea</taxon>
        <taxon>Muridae</taxon>
        <taxon>Murinae</taxon>
        <taxon>Rattus</taxon>
    </lineage>
</organism>
<name>A6HZI5_RAT</name>
<feature type="compositionally biased region" description="Polar residues" evidence="1">
    <location>
        <begin position="34"/>
        <end position="46"/>
    </location>
</feature>
<dbReference type="AlphaFoldDB" id="A6HZI5"/>
<gene>
    <name evidence="2" type="ORF">rCG_48573</name>
</gene>
<proteinExistence type="predicted"/>
<dbReference type="EMBL" id="CH473953">
    <property type="protein sequence ID" value="EDM12616.1"/>
    <property type="molecule type" value="Genomic_DNA"/>
</dbReference>
<evidence type="ECO:0000313" key="2">
    <source>
        <dbReference type="EMBL" id="EDM12616.1"/>
    </source>
</evidence>
<evidence type="ECO:0000313" key="3">
    <source>
        <dbReference type="Proteomes" id="UP000234681"/>
    </source>
</evidence>
<protein>
    <submittedName>
        <fullName evidence="2">RCG48573</fullName>
    </submittedName>
</protein>